<accession>A0A1H5SP46</accession>
<dbReference type="CDD" id="cd00371">
    <property type="entry name" value="HMA"/>
    <property type="match status" value="1"/>
</dbReference>
<dbReference type="GO" id="GO:0046872">
    <property type="term" value="F:metal ion binding"/>
    <property type="evidence" value="ECO:0007669"/>
    <property type="project" value="InterPro"/>
</dbReference>
<dbReference type="InterPro" id="IPR036163">
    <property type="entry name" value="HMA_dom_sf"/>
</dbReference>
<feature type="domain" description="HMA" evidence="1">
    <location>
        <begin position="2"/>
        <end position="68"/>
    </location>
</feature>
<dbReference type="InterPro" id="IPR006121">
    <property type="entry name" value="HMA_dom"/>
</dbReference>
<dbReference type="PROSITE" id="PS50846">
    <property type="entry name" value="HMA_2"/>
    <property type="match status" value="1"/>
</dbReference>
<sequence length="70" mass="8004">MKELTLKIPSMHDEMSAKRVASIIEGIRGIEDVNVDFQSGIVNVYYDENQVIDEKIKYVVTKNGFDVKEL</sequence>
<gene>
    <name evidence="2" type="ORF">SAMN05660865_00409</name>
</gene>
<protein>
    <submittedName>
        <fullName evidence="2">Copper chaperone CopZ</fullName>
    </submittedName>
</protein>
<dbReference type="Proteomes" id="UP000242850">
    <property type="component" value="Unassembled WGS sequence"/>
</dbReference>
<dbReference type="RefSeq" id="WP_103895424.1">
    <property type="nucleotide sequence ID" value="NZ_FNUK01000003.1"/>
</dbReference>
<dbReference type="AlphaFoldDB" id="A0A1H5SP46"/>
<organism evidence="2 3">
    <name type="scientific">Caloramator fervidus</name>
    <dbReference type="NCBI Taxonomy" id="29344"/>
    <lineage>
        <taxon>Bacteria</taxon>
        <taxon>Bacillati</taxon>
        <taxon>Bacillota</taxon>
        <taxon>Clostridia</taxon>
        <taxon>Eubacteriales</taxon>
        <taxon>Clostridiaceae</taxon>
        <taxon>Caloramator</taxon>
    </lineage>
</organism>
<dbReference type="OrthoDB" id="9813965at2"/>
<dbReference type="SUPFAM" id="SSF55008">
    <property type="entry name" value="HMA, heavy metal-associated domain"/>
    <property type="match status" value="1"/>
</dbReference>
<keyword evidence="3" id="KW-1185">Reference proteome</keyword>
<dbReference type="EMBL" id="FNUK01000003">
    <property type="protein sequence ID" value="SEF51611.1"/>
    <property type="molecule type" value="Genomic_DNA"/>
</dbReference>
<dbReference type="Pfam" id="PF00403">
    <property type="entry name" value="HMA"/>
    <property type="match status" value="1"/>
</dbReference>
<evidence type="ECO:0000313" key="2">
    <source>
        <dbReference type="EMBL" id="SEF51611.1"/>
    </source>
</evidence>
<evidence type="ECO:0000313" key="3">
    <source>
        <dbReference type="Proteomes" id="UP000242850"/>
    </source>
</evidence>
<reference evidence="3" key="1">
    <citation type="submission" date="2016-10" db="EMBL/GenBank/DDBJ databases">
        <authorList>
            <person name="Varghese N."/>
            <person name="Submissions S."/>
        </authorList>
    </citation>
    <scope>NUCLEOTIDE SEQUENCE [LARGE SCALE GENOMIC DNA]</scope>
    <source>
        <strain evidence="3">DSM 5463</strain>
    </source>
</reference>
<dbReference type="Gene3D" id="3.30.70.100">
    <property type="match status" value="1"/>
</dbReference>
<proteinExistence type="predicted"/>
<name>A0A1H5SP46_9CLOT</name>
<evidence type="ECO:0000259" key="1">
    <source>
        <dbReference type="PROSITE" id="PS50846"/>
    </source>
</evidence>